<accession>A0A3A8N8N9</accession>
<evidence type="ECO:0000313" key="2">
    <source>
        <dbReference type="Proteomes" id="UP000273405"/>
    </source>
</evidence>
<gene>
    <name evidence="1" type="ORF">D7X12_20295</name>
</gene>
<dbReference type="EMBL" id="RAWG01000126">
    <property type="protein sequence ID" value="RKH40656.1"/>
    <property type="molecule type" value="Genomic_DNA"/>
</dbReference>
<evidence type="ECO:0000313" key="1">
    <source>
        <dbReference type="EMBL" id="RKH40656.1"/>
    </source>
</evidence>
<keyword evidence="2" id="KW-1185">Reference proteome</keyword>
<comment type="caution">
    <text evidence="1">The sequence shown here is derived from an EMBL/GenBank/DDBJ whole genome shotgun (WGS) entry which is preliminary data.</text>
</comment>
<proteinExistence type="predicted"/>
<dbReference type="Proteomes" id="UP000273405">
    <property type="component" value="Unassembled WGS sequence"/>
</dbReference>
<sequence>MTGRWLGLAAWLEQGLLRGGDIREAFSRAFAMTGRGGGQWLALSVWLVPGLLRGGDIQEAFSRAFTR</sequence>
<reference evidence="2" key="1">
    <citation type="submission" date="2018-09" db="EMBL/GenBank/DDBJ databases">
        <authorList>
            <person name="Livingstone P.G."/>
            <person name="Whitworth D.E."/>
        </authorList>
    </citation>
    <scope>NUCLEOTIDE SEQUENCE [LARGE SCALE GENOMIC DNA]</scope>
    <source>
        <strain evidence="2">CA040B</strain>
    </source>
</reference>
<protein>
    <submittedName>
        <fullName evidence="1">Uncharacterized protein</fullName>
    </submittedName>
</protein>
<dbReference type="RefSeq" id="WP_120626932.1">
    <property type="nucleotide sequence ID" value="NZ_RAWG01000126.1"/>
</dbReference>
<dbReference type="AlphaFoldDB" id="A0A3A8N8N9"/>
<name>A0A3A8N8N9_9BACT</name>
<organism evidence="1 2">
    <name type="scientific">Corallococcus sicarius</name>
    <dbReference type="NCBI Taxonomy" id="2316726"/>
    <lineage>
        <taxon>Bacteria</taxon>
        <taxon>Pseudomonadati</taxon>
        <taxon>Myxococcota</taxon>
        <taxon>Myxococcia</taxon>
        <taxon>Myxococcales</taxon>
        <taxon>Cystobacterineae</taxon>
        <taxon>Myxococcaceae</taxon>
        <taxon>Corallococcus</taxon>
    </lineage>
</organism>